<gene>
    <name evidence="1" type="ORF">D0Z00_004510</name>
</gene>
<evidence type="ECO:0000313" key="1">
    <source>
        <dbReference type="EMBL" id="KAF5092580.1"/>
    </source>
</evidence>
<keyword evidence="2" id="KW-1185">Reference proteome</keyword>
<proteinExistence type="predicted"/>
<dbReference type="Proteomes" id="UP000744676">
    <property type="component" value="Unassembled WGS sequence"/>
</dbReference>
<name>A0ACB6UY92_9ASCO</name>
<comment type="caution">
    <text evidence="1">The sequence shown here is derived from an EMBL/GenBank/DDBJ whole genome shotgun (WGS) entry which is preliminary data.</text>
</comment>
<sequence>MANRLENVLLDLIDAAVPNTGAERAARLQLQCQQIIKKHQYQYPAIHIGTVYEQYDALVERIGVLSIYGPKFTARLEEIVETELNHDDYVTAQMLVLLKELSVHPERQQPRNTGPETLEDLRREEGGGNEEDIFANLFENTLVINQDSDDSTLSDWSEDEDAAAPASPARSLSISPRPGDIFRQRAQRERQMGQTELRLFLKAVEGDEHQQPDLSGAAVDADVQRFRNFSYWNMDGTGLQPVVVAEATLVHELLVALHGLPSILFGVGGIANRLRVLHLSVETVQKLVAAANAELAKLQKIREFLDIEKSFLGLQVFDDAIERLMLKGDLHQFTKAIELELFTNNKNGNNDDPQKNELLFSLNRVLRKLQAFTKDWHFVIQVIETIDEVISIDNNEYHCFIFVLQELYDALKIVFLTADNNPAFNRTLQVFKACFDFFSIEKLGPWFQRGQRHGVEFIELDREAEFGVKLNDLLLPKFLVKFKSTIFEIGLSRKLLQKAGPVKDGLEYIYDLPPEIDEGKDKLYEIVFTIHDPNIFWLEFDGNLEKWIYKVHASTTSSLIIKPELDFFRVEVLDWYFLGLLLPPSASTGGANYDAAHLLVLQDFRTELFAKLVRVDETVDKFQVFDAFKNCLKRNGVVAQFDALEVSMKANSNKYQTRLQVLEKLTLRVRHQSTEYVLTKLFLSATAVAKYNEVWSELMKVSYILYFQTRQASHRTSTDLHSALPSYHQTIFYYKLLEYYMFVINEQYKRFRRACTAQNARPVTTLFTVLNSHQQFLTAVSNLLFLNAEQSPLRTLLNEIYAYTLTVAAPVTNDEYTISAEYFEDHFIARFKTTLALFIYDTNDDDNLLNFLHKRLD</sequence>
<evidence type="ECO:0000313" key="2">
    <source>
        <dbReference type="Proteomes" id="UP000744676"/>
    </source>
</evidence>
<organism evidence="1 2">
    <name type="scientific">Geotrichum galactomycetum</name>
    <dbReference type="NCBI Taxonomy" id="27317"/>
    <lineage>
        <taxon>Eukaryota</taxon>
        <taxon>Fungi</taxon>
        <taxon>Dikarya</taxon>
        <taxon>Ascomycota</taxon>
        <taxon>Saccharomycotina</taxon>
        <taxon>Dipodascomycetes</taxon>
        <taxon>Dipodascales</taxon>
        <taxon>Dipodascaceae</taxon>
        <taxon>Geotrichum</taxon>
    </lineage>
</organism>
<protein>
    <submittedName>
        <fullName evidence="1">Uncharacterized protein</fullName>
    </submittedName>
</protein>
<reference evidence="1 2" key="1">
    <citation type="journal article" date="2020" name="Front. Microbiol.">
        <title>Phenotypic and Genetic Characterization of the Cheese Ripening Yeast Geotrichum candidum.</title>
        <authorList>
            <person name="Perkins V."/>
            <person name="Vignola S."/>
            <person name="Lessard M.H."/>
            <person name="Plante P.L."/>
            <person name="Corbeil J."/>
            <person name="Dugat-Bony E."/>
            <person name="Frenette M."/>
            <person name="Labrie S."/>
        </authorList>
    </citation>
    <scope>NUCLEOTIDE SEQUENCE [LARGE SCALE GENOMIC DNA]</scope>
    <source>
        <strain evidence="1 2">LMA-1147</strain>
    </source>
</reference>
<dbReference type="EMBL" id="QVQA01000361">
    <property type="protein sequence ID" value="KAF5092580.1"/>
    <property type="molecule type" value="Genomic_DNA"/>
</dbReference>
<accession>A0ACB6UY92</accession>